<dbReference type="EMBL" id="JACHTF010000017">
    <property type="protein sequence ID" value="MBB1061672.1"/>
    <property type="molecule type" value="Genomic_DNA"/>
</dbReference>
<dbReference type="AlphaFoldDB" id="A0A7W3TNN9"/>
<organism evidence="1 2">
    <name type="scientific">Marilutibacter spongiae</name>
    <dbReference type="NCBI Taxonomy" id="2025720"/>
    <lineage>
        <taxon>Bacteria</taxon>
        <taxon>Pseudomonadati</taxon>
        <taxon>Pseudomonadota</taxon>
        <taxon>Gammaproteobacteria</taxon>
        <taxon>Lysobacterales</taxon>
        <taxon>Lysobacteraceae</taxon>
        <taxon>Marilutibacter</taxon>
    </lineage>
</organism>
<dbReference type="Proteomes" id="UP000523196">
    <property type="component" value="Unassembled WGS sequence"/>
</dbReference>
<reference evidence="1 2" key="1">
    <citation type="submission" date="2020-08" db="EMBL/GenBank/DDBJ databases">
        <authorList>
            <person name="Xu S."/>
            <person name="Li A."/>
        </authorList>
    </citation>
    <scope>NUCLEOTIDE SEQUENCE [LARGE SCALE GENOMIC DNA]</scope>
    <source>
        <strain evidence="1 2">119BY6-57</strain>
    </source>
</reference>
<comment type="caution">
    <text evidence="1">The sequence shown here is derived from an EMBL/GenBank/DDBJ whole genome shotgun (WGS) entry which is preliminary data.</text>
</comment>
<accession>A0A7W3TNN9</accession>
<name>A0A7W3TNN9_9GAMM</name>
<evidence type="ECO:0000313" key="2">
    <source>
        <dbReference type="Proteomes" id="UP000523196"/>
    </source>
</evidence>
<keyword evidence="2" id="KW-1185">Reference proteome</keyword>
<evidence type="ECO:0000313" key="1">
    <source>
        <dbReference type="EMBL" id="MBB1061672.1"/>
    </source>
</evidence>
<proteinExistence type="predicted"/>
<dbReference type="RefSeq" id="WP_182688443.1">
    <property type="nucleotide sequence ID" value="NZ_JACHTF010000017.1"/>
</dbReference>
<gene>
    <name evidence="1" type="ORF">H4F98_13945</name>
</gene>
<sequence length="55" mass="5727">MTQRNTLPSTIQRTPRGGVAVVRAASRGLASILTSIAITTTITTTGTRQPGCDRA</sequence>
<protein>
    <submittedName>
        <fullName evidence="1">Uncharacterized protein</fullName>
    </submittedName>
</protein>